<feature type="region of interest" description="Disordered" evidence="1">
    <location>
        <begin position="30"/>
        <end position="72"/>
    </location>
</feature>
<comment type="caution">
    <text evidence="2">The sequence shown here is derived from an EMBL/GenBank/DDBJ whole genome shotgun (WGS) entry which is preliminary data.</text>
</comment>
<evidence type="ECO:0000313" key="3">
    <source>
        <dbReference type="Proteomes" id="UP001150925"/>
    </source>
</evidence>
<dbReference type="OrthoDB" id="5564386at2759"/>
<evidence type="ECO:0000313" key="2">
    <source>
        <dbReference type="EMBL" id="KAJ1962483.1"/>
    </source>
</evidence>
<accession>A0A9W8ANK2</accession>
<keyword evidence="3" id="KW-1185">Reference proteome</keyword>
<name>A0A9W8ANK2_9FUNG</name>
<evidence type="ECO:0000256" key="1">
    <source>
        <dbReference type="SAM" id="MobiDB-lite"/>
    </source>
</evidence>
<dbReference type="EMBL" id="JANBPY010000957">
    <property type="protein sequence ID" value="KAJ1962483.1"/>
    <property type="molecule type" value="Genomic_DNA"/>
</dbReference>
<organism evidence="2 3">
    <name type="scientific">Dispira parvispora</name>
    <dbReference type="NCBI Taxonomy" id="1520584"/>
    <lineage>
        <taxon>Eukaryota</taxon>
        <taxon>Fungi</taxon>
        <taxon>Fungi incertae sedis</taxon>
        <taxon>Zoopagomycota</taxon>
        <taxon>Kickxellomycotina</taxon>
        <taxon>Dimargaritomycetes</taxon>
        <taxon>Dimargaritales</taxon>
        <taxon>Dimargaritaceae</taxon>
        <taxon>Dispira</taxon>
    </lineage>
</organism>
<sequence length="72" mass="8074">MAYQYSSNYYTPDILAERLDKLVVSTNLSHSQTLSFPSSPDDGYAHESYSPESASPVGGYNARRRRNGMPRL</sequence>
<gene>
    <name evidence="2" type="ORF">IWQ62_003511</name>
</gene>
<proteinExistence type="predicted"/>
<dbReference type="Proteomes" id="UP001150925">
    <property type="component" value="Unassembled WGS sequence"/>
</dbReference>
<feature type="compositionally biased region" description="Basic residues" evidence="1">
    <location>
        <begin position="62"/>
        <end position="72"/>
    </location>
</feature>
<reference evidence="2" key="1">
    <citation type="submission" date="2022-07" db="EMBL/GenBank/DDBJ databases">
        <title>Phylogenomic reconstructions and comparative analyses of Kickxellomycotina fungi.</title>
        <authorList>
            <person name="Reynolds N.K."/>
            <person name="Stajich J.E."/>
            <person name="Barry K."/>
            <person name="Grigoriev I.V."/>
            <person name="Crous P."/>
            <person name="Smith M.E."/>
        </authorList>
    </citation>
    <scope>NUCLEOTIDE SEQUENCE</scope>
    <source>
        <strain evidence="2">RSA 1196</strain>
    </source>
</reference>
<dbReference type="AlphaFoldDB" id="A0A9W8ANK2"/>
<protein>
    <submittedName>
        <fullName evidence="2">Uncharacterized protein</fullName>
    </submittedName>
</protein>